<comment type="caution">
    <text evidence="1">The sequence shown here is derived from an EMBL/GenBank/DDBJ whole genome shotgun (WGS) entry which is preliminary data.</text>
</comment>
<accession>K8WKE3</accession>
<evidence type="ECO:0000313" key="1">
    <source>
        <dbReference type="EMBL" id="EKT61083.1"/>
    </source>
</evidence>
<sequence>MNITTNLGLTQYPIDREIFFILQIESMLMALTQLKPQLKQVLRGTFKLSVTVNLTQLDTIQMILCIYLVFFSNELLET</sequence>
<keyword evidence="2" id="KW-1185">Reference proteome</keyword>
<protein>
    <submittedName>
        <fullName evidence="1">Uncharacterized protein</fullName>
    </submittedName>
</protein>
<name>K8WKE3_9GAMM</name>
<organism evidence="1 2">
    <name type="scientific">Providencia burhodogranariea DSM 19968</name>
    <dbReference type="NCBI Taxonomy" id="1141662"/>
    <lineage>
        <taxon>Bacteria</taxon>
        <taxon>Pseudomonadati</taxon>
        <taxon>Pseudomonadota</taxon>
        <taxon>Gammaproteobacteria</taxon>
        <taxon>Enterobacterales</taxon>
        <taxon>Morganellaceae</taxon>
        <taxon>Providencia</taxon>
    </lineage>
</organism>
<proteinExistence type="predicted"/>
<evidence type="ECO:0000313" key="2">
    <source>
        <dbReference type="Proteomes" id="UP000009336"/>
    </source>
</evidence>
<reference evidence="1 2" key="1">
    <citation type="journal article" date="2012" name="BMC Genomics">
        <title>Comparative genomics of bacteria in the genus Providencia isolated from wild Drosophila melanogaster.</title>
        <authorList>
            <person name="Galac M.R."/>
            <person name="Lazzaro B.P."/>
        </authorList>
    </citation>
    <scope>NUCLEOTIDE SEQUENCE [LARGE SCALE GENOMIC DNA]</scope>
    <source>
        <strain evidence="1 2">DSM 19968</strain>
    </source>
</reference>
<dbReference type="HOGENOM" id="CLU_2619172_0_0_6"/>
<dbReference type="Proteomes" id="UP000009336">
    <property type="component" value="Unassembled WGS sequence"/>
</dbReference>
<gene>
    <name evidence="1" type="ORF">OOA_11013</name>
</gene>
<dbReference type="AlphaFoldDB" id="K8WKE3"/>
<dbReference type="EMBL" id="AKKL01000031">
    <property type="protein sequence ID" value="EKT61083.1"/>
    <property type="molecule type" value="Genomic_DNA"/>
</dbReference>